<gene>
    <name evidence="1" type="ORF">DES45_11320</name>
</gene>
<protein>
    <submittedName>
        <fullName evidence="1">Phosphoserine phosphatase</fullName>
    </submittedName>
</protein>
<accession>A0A370HB58</accession>
<dbReference type="SUPFAM" id="SSF56784">
    <property type="entry name" value="HAD-like"/>
    <property type="match status" value="1"/>
</dbReference>
<dbReference type="EMBL" id="QQBB01000013">
    <property type="protein sequence ID" value="RDI53599.1"/>
    <property type="molecule type" value="Genomic_DNA"/>
</dbReference>
<dbReference type="RefSeq" id="WP_114772597.1">
    <property type="nucleotide sequence ID" value="NZ_QQBB01000013.1"/>
</dbReference>
<organism evidence="1 2">
    <name type="scientific">Microvirga subterranea</name>
    <dbReference type="NCBI Taxonomy" id="186651"/>
    <lineage>
        <taxon>Bacteria</taxon>
        <taxon>Pseudomonadati</taxon>
        <taxon>Pseudomonadota</taxon>
        <taxon>Alphaproteobacteria</taxon>
        <taxon>Hyphomicrobiales</taxon>
        <taxon>Methylobacteriaceae</taxon>
        <taxon>Microvirga</taxon>
    </lineage>
</organism>
<keyword evidence="2" id="KW-1185">Reference proteome</keyword>
<dbReference type="InterPro" id="IPR023214">
    <property type="entry name" value="HAD_sf"/>
</dbReference>
<reference evidence="1 2" key="1">
    <citation type="submission" date="2018-07" db="EMBL/GenBank/DDBJ databases">
        <title>Genomic Encyclopedia of Type Strains, Phase IV (KMG-IV): sequencing the most valuable type-strain genomes for metagenomic binning, comparative biology and taxonomic classification.</title>
        <authorList>
            <person name="Goeker M."/>
        </authorList>
    </citation>
    <scope>NUCLEOTIDE SEQUENCE [LARGE SCALE GENOMIC DNA]</scope>
    <source>
        <strain evidence="1 2">DSM 14364</strain>
    </source>
</reference>
<dbReference type="Pfam" id="PF12710">
    <property type="entry name" value="HAD"/>
    <property type="match status" value="1"/>
</dbReference>
<dbReference type="AlphaFoldDB" id="A0A370HB58"/>
<name>A0A370HB58_9HYPH</name>
<comment type="caution">
    <text evidence="1">The sequence shown here is derived from an EMBL/GenBank/DDBJ whole genome shotgun (WGS) entry which is preliminary data.</text>
</comment>
<dbReference type="InterPro" id="IPR036412">
    <property type="entry name" value="HAD-like_sf"/>
</dbReference>
<dbReference type="Proteomes" id="UP000254925">
    <property type="component" value="Unassembled WGS sequence"/>
</dbReference>
<proteinExistence type="predicted"/>
<dbReference type="Gene3D" id="3.40.50.1000">
    <property type="entry name" value="HAD superfamily/HAD-like"/>
    <property type="match status" value="1"/>
</dbReference>
<sequence length="343" mass="37044">MTIHQPWQVRWPPCNPVIQSASRAGLGGFLAILLLTANALAQADPLPSWNDSPTKQAIVAFVARATQSDGPDFVPEKERVAVFDMDGTLVPERPIPIALVPVLADIKEAVARNPLLGDPPAVAALLKGDDAALHAAGEQGINDLIAAATDGRTTKDIVRNVGPLTAQASHPKFGLTYAKAVYQPMRELLADLEAHGFRNWICSGSPVLITRALSEQMFGIPPERVIGSHVTTKLEERDGRTVLVFDGRIGHLNDGAGKPVAINLALGTRPVFVAGNEGGRGDIAMMRWSKDRQGPSFHLLIDHDDGEREYAYEESDDYSLKVAQTYGFQVVSIKQDWKTIVGP</sequence>
<evidence type="ECO:0000313" key="1">
    <source>
        <dbReference type="EMBL" id="RDI53599.1"/>
    </source>
</evidence>
<evidence type="ECO:0000313" key="2">
    <source>
        <dbReference type="Proteomes" id="UP000254925"/>
    </source>
</evidence>
<dbReference type="OrthoDB" id="9799365at2"/>